<evidence type="ECO:0000256" key="3">
    <source>
        <dbReference type="ARBA" id="ARBA00022723"/>
    </source>
</evidence>
<name>A0AA35W6Q1_GEOBA</name>
<dbReference type="InterPro" id="IPR036724">
    <property type="entry name" value="Cobalamin-bd_sf"/>
</dbReference>
<dbReference type="GO" id="GO:0016853">
    <property type="term" value="F:isomerase activity"/>
    <property type="evidence" value="ECO:0007669"/>
    <property type="project" value="UniProtKB-KW"/>
</dbReference>
<dbReference type="PROSITE" id="PS51332">
    <property type="entry name" value="B12_BINDING"/>
    <property type="match status" value="1"/>
</dbReference>
<dbReference type="Proteomes" id="UP001174909">
    <property type="component" value="Unassembled WGS sequence"/>
</dbReference>
<evidence type="ECO:0000313" key="7">
    <source>
        <dbReference type="EMBL" id="CAI7998148.1"/>
    </source>
</evidence>
<dbReference type="SUPFAM" id="SSF56801">
    <property type="entry name" value="Acetyl-CoA synthetase-like"/>
    <property type="match status" value="1"/>
</dbReference>
<protein>
    <submittedName>
        <fullName evidence="7">Phenylacetate-coenzyme A ligase</fullName>
    </submittedName>
</protein>
<dbReference type="Gene3D" id="3.30.300.30">
    <property type="match status" value="1"/>
</dbReference>
<dbReference type="Pfam" id="PF00501">
    <property type="entry name" value="AMP-binding"/>
    <property type="match status" value="1"/>
</dbReference>
<dbReference type="AlphaFoldDB" id="A0AA35W6Q1"/>
<reference evidence="7" key="1">
    <citation type="submission" date="2023-03" db="EMBL/GenBank/DDBJ databases">
        <authorList>
            <person name="Steffen K."/>
            <person name="Cardenas P."/>
        </authorList>
    </citation>
    <scope>NUCLEOTIDE SEQUENCE</scope>
</reference>
<dbReference type="PANTHER" id="PTHR43845:SF1">
    <property type="entry name" value="BLR5969 PROTEIN"/>
    <property type="match status" value="1"/>
</dbReference>
<evidence type="ECO:0000259" key="6">
    <source>
        <dbReference type="PROSITE" id="PS51332"/>
    </source>
</evidence>
<dbReference type="EMBL" id="CASHTH010000343">
    <property type="protein sequence ID" value="CAI7998148.1"/>
    <property type="molecule type" value="Genomic_DNA"/>
</dbReference>
<dbReference type="InterPro" id="IPR028154">
    <property type="entry name" value="AMP-dep_Lig_C"/>
</dbReference>
<evidence type="ECO:0000256" key="5">
    <source>
        <dbReference type="ARBA" id="ARBA00023285"/>
    </source>
</evidence>
<keyword evidence="4" id="KW-0413">Isomerase</keyword>
<dbReference type="SUPFAM" id="SSF52242">
    <property type="entry name" value="Cobalamin (vitamin B12)-binding domain"/>
    <property type="match status" value="1"/>
</dbReference>
<evidence type="ECO:0000256" key="4">
    <source>
        <dbReference type="ARBA" id="ARBA00023235"/>
    </source>
</evidence>
<accession>A0AA35W6Q1</accession>
<dbReference type="InterPro" id="IPR000873">
    <property type="entry name" value="AMP-dep_synth/lig_dom"/>
</dbReference>
<keyword evidence="5" id="KW-0170">Cobalt</keyword>
<evidence type="ECO:0000256" key="2">
    <source>
        <dbReference type="ARBA" id="ARBA00022628"/>
    </source>
</evidence>
<feature type="domain" description="B12-binding" evidence="6">
    <location>
        <begin position="12"/>
        <end position="146"/>
    </location>
</feature>
<dbReference type="InterPro" id="IPR006159">
    <property type="entry name" value="Acid_CoA_mut_C"/>
</dbReference>
<dbReference type="Pfam" id="PF14535">
    <property type="entry name" value="AMP-binding_C_2"/>
    <property type="match status" value="1"/>
</dbReference>
<comment type="cofactor">
    <cofactor evidence="1">
        <name>adenosylcob(III)alamin</name>
        <dbReference type="ChEBI" id="CHEBI:18408"/>
    </cofactor>
</comment>
<keyword evidence="2" id="KW-0846">Cobalamin</keyword>
<keyword evidence="7" id="KW-0436">Ligase</keyword>
<dbReference type="GO" id="GO:0046872">
    <property type="term" value="F:metal ion binding"/>
    <property type="evidence" value="ECO:0007669"/>
    <property type="project" value="UniProtKB-KW"/>
</dbReference>
<dbReference type="PANTHER" id="PTHR43845">
    <property type="entry name" value="BLR5969 PROTEIN"/>
    <property type="match status" value="1"/>
</dbReference>
<evidence type="ECO:0000313" key="8">
    <source>
        <dbReference type="Proteomes" id="UP001174909"/>
    </source>
</evidence>
<organism evidence="7 8">
    <name type="scientific">Geodia barretti</name>
    <name type="common">Barrett's horny sponge</name>
    <dbReference type="NCBI Taxonomy" id="519541"/>
    <lineage>
        <taxon>Eukaryota</taxon>
        <taxon>Metazoa</taxon>
        <taxon>Porifera</taxon>
        <taxon>Demospongiae</taxon>
        <taxon>Heteroscleromorpha</taxon>
        <taxon>Tetractinellida</taxon>
        <taxon>Astrophorina</taxon>
        <taxon>Geodiidae</taxon>
        <taxon>Geodia</taxon>
    </lineage>
</organism>
<dbReference type="GO" id="GO:0031419">
    <property type="term" value="F:cobalamin binding"/>
    <property type="evidence" value="ECO:0007669"/>
    <property type="project" value="UniProtKB-KW"/>
</dbReference>
<dbReference type="Pfam" id="PF02310">
    <property type="entry name" value="B12-binding"/>
    <property type="match status" value="1"/>
</dbReference>
<keyword evidence="8" id="KW-1185">Reference proteome</keyword>
<sequence length="595" mass="65512">MASAFGDGPTNPPRVLLAKLGLDGHDRGVKVIARALRDAGMEVVYLGMRVTVDQVAAAAAQEDVDVVGISILSGAHLRLMPRMVDALDRHGLRGSSTEDNVMLLVGGTIPDGDVQPLREMGVDGVFPVGTFTGEMVEFIHSALSSDAEHWDARLETMDPAERDGLILQKLQGQVRYAWERSGFYREFWRDAPVDPAHIQSLEEFARLPILTKEEVRVEQEAYPPYGRFLCVAQNDIHRIHGTSGTTGRPTVFGISKGDWERIGEAHARILWAAGVRPTDTVMVAAVFSLYVGSWGALVGAERLGATCFPFGAGAPGQTERAVEWAQMVRPAALYATPSYALYLAETAREMGVDPRTDFGFRLMFFSGEPGASVPATRQAIEDAFGCYVVDQGSMAEMTPWMTNGGCRRLARGMHLWQDIVYTQLVDPETSEPVVMGGEGVPVYTHLERESQPMIRYWSGDIARWEMADCPCGRTYPTLTQGIYGRADDMLIIRGQNVFPSRVEDVLRGLDEFGGEFRLVVARERGYLDQLTVQTEVSAGLWASAGEGGPEGLEALRDRVRDTLRRALGVGVSVELRPEGEFERTQFKARRVIDLR</sequence>
<comment type="caution">
    <text evidence="7">The sequence shown here is derived from an EMBL/GenBank/DDBJ whole genome shotgun (WGS) entry which is preliminary data.</text>
</comment>
<evidence type="ECO:0000256" key="1">
    <source>
        <dbReference type="ARBA" id="ARBA00001922"/>
    </source>
</evidence>
<dbReference type="GO" id="GO:0016874">
    <property type="term" value="F:ligase activity"/>
    <property type="evidence" value="ECO:0007669"/>
    <property type="project" value="UniProtKB-KW"/>
</dbReference>
<dbReference type="InterPro" id="IPR042099">
    <property type="entry name" value="ANL_N_sf"/>
</dbReference>
<gene>
    <name evidence="7" type="ORF">GBAR_LOCUS2338</name>
</gene>
<proteinExistence type="predicted"/>
<dbReference type="Gene3D" id="3.40.50.12780">
    <property type="entry name" value="N-terminal domain of ligase-like"/>
    <property type="match status" value="1"/>
</dbReference>
<dbReference type="InterPro" id="IPR045851">
    <property type="entry name" value="AMP-bd_C_sf"/>
</dbReference>
<dbReference type="NCBIfam" id="TIGR00640">
    <property type="entry name" value="acid_CoA_mut_C"/>
    <property type="match status" value="1"/>
</dbReference>
<keyword evidence="3" id="KW-0479">Metal-binding</keyword>
<dbReference type="InterPro" id="IPR006158">
    <property type="entry name" value="Cobalamin-bd"/>
</dbReference>
<dbReference type="Gene3D" id="3.40.50.280">
    <property type="entry name" value="Cobalamin-binding domain"/>
    <property type="match status" value="1"/>
</dbReference>